<evidence type="ECO:0000256" key="7">
    <source>
        <dbReference type="ARBA" id="ARBA00022989"/>
    </source>
</evidence>
<protein>
    <submittedName>
        <fullName evidence="10">Sulfate transporter, CysZ-type</fullName>
    </submittedName>
</protein>
<accession>A0A3B0ZB28</accession>
<evidence type="ECO:0000256" key="1">
    <source>
        <dbReference type="ARBA" id="ARBA00004141"/>
    </source>
</evidence>
<keyword evidence="5" id="KW-0028">Amino-acid biosynthesis</keyword>
<feature type="transmembrane region" description="Helical" evidence="9">
    <location>
        <begin position="23"/>
        <end position="49"/>
    </location>
</feature>
<evidence type="ECO:0000256" key="4">
    <source>
        <dbReference type="ARBA" id="ARBA00022519"/>
    </source>
</evidence>
<keyword evidence="8 9" id="KW-0472">Membrane</keyword>
<reference evidence="10" key="1">
    <citation type="submission" date="2018-06" db="EMBL/GenBank/DDBJ databases">
        <authorList>
            <person name="Zhirakovskaya E."/>
        </authorList>
    </citation>
    <scope>NUCLEOTIDE SEQUENCE</scope>
</reference>
<dbReference type="InterPro" id="IPR059112">
    <property type="entry name" value="CysZ/EI24"/>
</dbReference>
<name>A0A3B0ZB28_9ZZZZ</name>
<evidence type="ECO:0000256" key="6">
    <source>
        <dbReference type="ARBA" id="ARBA00022692"/>
    </source>
</evidence>
<keyword evidence="2" id="KW-0813">Transport</keyword>
<dbReference type="GO" id="GO:0019344">
    <property type="term" value="P:cysteine biosynthetic process"/>
    <property type="evidence" value="ECO:0007669"/>
    <property type="project" value="TreeGrafter"/>
</dbReference>
<gene>
    <name evidence="10" type="ORF">MNBD_GAMMA18-886</name>
</gene>
<keyword evidence="4" id="KW-0997">Cell inner membrane</keyword>
<organism evidence="10">
    <name type="scientific">hydrothermal vent metagenome</name>
    <dbReference type="NCBI Taxonomy" id="652676"/>
    <lineage>
        <taxon>unclassified sequences</taxon>
        <taxon>metagenomes</taxon>
        <taxon>ecological metagenomes</taxon>
    </lineage>
</organism>
<evidence type="ECO:0000256" key="5">
    <source>
        <dbReference type="ARBA" id="ARBA00022605"/>
    </source>
</evidence>
<keyword evidence="3" id="KW-1003">Cell membrane</keyword>
<dbReference type="GO" id="GO:0009675">
    <property type="term" value="F:high-affinity sulfate:proton symporter activity"/>
    <property type="evidence" value="ECO:0007669"/>
    <property type="project" value="TreeGrafter"/>
</dbReference>
<sequence length="255" mass="28095">MIKAISGAGYLLRGLALLPKKGIFPYVIVPMAINVLLFGLALILAIGQIGGLIDWTLQQLPSWLQWLNWLMWPLLMLTALILVFFLVAILANIIAAPFNTLLAEAVERHLTGKSQSTESFNWRAALKEAPKAIGNELIKIAYFAKFAIPLVILFLIPGLNLFAPALWFIFSAWMLALEYCDYHLGNHGINFSQQRTLLGKERMLTLGFGAASTLATITPIINFIAMPASVAGSTAMLVEKRVLDDTSSLTTDRHE</sequence>
<dbReference type="AlphaFoldDB" id="A0A3B0ZB28"/>
<keyword evidence="7 9" id="KW-1133">Transmembrane helix</keyword>
<dbReference type="InterPro" id="IPR050480">
    <property type="entry name" value="CysZ-like"/>
</dbReference>
<keyword evidence="6 9" id="KW-0812">Transmembrane</keyword>
<evidence type="ECO:0000256" key="8">
    <source>
        <dbReference type="ARBA" id="ARBA00023136"/>
    </source>
</evidence>
<feature type="transmembrane region" description="Helical" evidence="9">
    <location>
        <begin position="140"/>
        <end position="159"/>
    </location>
</feature>
<dbReference type="NCBIfam" id="NF003433">
    <property type="entry name" value="PRK04949.1"/>
    <property type="match status" value="1"/>
</dbReference>
<evidence type="ECO:0000256" key="9">
    <source>
        <dbReference type="SAM" id="Phobius"/>
    </source>
</evidence>
<evidence type="ECO:0000256" key="2">
    <source>
        <dbReference type="ARBA" id="ARBA00022448"/>
    </source>
</evidence>
<proteinExistence type="predicted"/>
<comment type="subcellular location">
    <subcellularLocation>
        <location evidence="1">Membrane</location>
        <topology evidence="1">Multi-pass membrane protein</topology>
    </subcellularLocation>
</comment>
<dbReference type="PANTHER" id="PTHR37468">
    <property type="entry name" value="SULFATE TRANSPORTER CYSZ"/>
    <property type="match status" value="1"/>
</dbReference>
<dbReference type="GO" id="GO:0000103">
    <property type="term" value="P:sulfate assimilation"/>
    <property type="evidence" value="ECO:0007669"/>
    <property type="project" value="TreeGrafter"/>
</dbReference>
<dbReference type="EMBL" id="UOFP01000094">
    <property type="protein sequence ID" value="VAW85423.1"/>
    <property type="molecule type" value="Genomic_DNA"/>
</dbReference>
<dbReference type="Pfam" id="PF07264">
    <property type="entry name" value="EI24"/>
    <property type="match status" value="1"/>
</dbReference>
<feature type="transmembrane region" description="Helical" evidence="9">
    <location>
        <begin position="69"/>
        <end position="94"/>
    </location>
</feature>
<evidence type="ECO:0000313" key="10">
    <source>
        <dbReference type="EMBL" id="VAW85423.1"/>
    </source>
</evidence>
<dbReference type="PANTHER" id="PTHR37468:SF1">
    <property type="entry name" value="SULFATE TRANSPORTER CYSZ"/>
    <property type="match status" value="1"/>
</dbReference>
<dbReference type="GO" id="GO:0005886">
    <property type="term" value="C:plasma membrane"/>
    <property type="evidence" value="ECO:0007669"/>
    <property type="project" value="TreeGrafter"/>
</dbReference>
<evidence type="ECO:0000256" key="3">
    <source>
        <dbReference type="ARBA" id="ARBA00022475"/>
    </source>
</evidence>
<feature type="transmembrane region" description="Helical" evidence="9">
    <location>
        <begin position="203"/>
        <end position="225"/>
    </location>
</feature>